<dbReference type="NCBIfam" id="TIGR00177">
    <property type="entry name" value="molyb_syn"/>
    <property type="match status" value="1"/>
</dbReference>
<evidence type="ECO:0000256" key="2">
    <source>
        <dbReference type="ARBA" id="ARBA00002901"/>
    </source>
</evidence>
<accession>A0A1H0DNZ4</accession>
<dbReference type="SUPFAM" id="SSF53218">
    <property type="entry name" value="Molybdenum cofactor biosynthesis proteins"/>
    <property type="match status" value="1"/>
</dbReference>
<proteinExistence type="inferred from homology"/>
<dbReference type="Proteomes" id="UP000198704">
    <property type="component" value="Unassembled WGS sequence"/>
</dbReference>
<dbReference type="SUPFAM" id="SSF63867">
    <property type="entry name" value="MoeA C-terminal domain-like"/>
    <property type="match status" value="1"/>
</dbReference>
<name>A0A1H0DNZ4_9HYPH</name>
<dbReference type="Pfam" id="PF03454">
    <property type="entry name" value="MoeA_C"/>
    <property type="match status" value="1"/>
</dbReference>
<dbReference type="InterPro" id="IPR036425">
    <property type="entry name" value="MoaB/Mog-like_dom_sf"/>
</dbReference>
<dbReference type="InterPro" id="IPR038987">
    <property type="entry name" value="MoeA-like"/>
</dbReference>
<dbReference type="InterPro" id="IPR008284">
    <property type="entry name" value="MoCF_biosynth_CS"/>
</dbReference>
<evidence type="ECO:0000256" key="11">
    <source>
        <dbReference type="RuleBase" id="RU365090"/>
    </source>
</evidence>
<feature type="region of interest" description="Disordered" evidence="12">
    <location>
        <begin position="145"/>
        <end position="168"/>
    </location>
</feature>
<feature type="domain" description="MoaB/Mog" evidence="13">
    <location>
        <begin position="204"/>
        <end position="341"/>
    </location>
</feature>
<dbReference type="SUPFAM" id="SSF63882">
    <property type="entry name" value="MoeA N-terminal region -like"/>
    <property type="match status" value="1"/>
</dbReference>
<dbReference type="InterPro" id="IPR036135">
    <property type="entry name" value="MoeA_linker/N_sf"/>
</dbReference>
<comment type="pathway">
    <text evidence="3 11">Cofactor biosynthesis; molybdopterin biosynthesis.</text>
</comment>
<evidence type="ECO:0000256" key="10">
    <source>
        <dbReference type="ARBA" id="ARBA00047317"/>
    </source>
</evidence>
<evidence type="ECO:0000256" key="8">
    <source>
        <dbReference type="ARBA" id="ARBA00022842"/>
    </source>
</evidence>
<dbReference type="InterPro" id="IPR005111">
    <property type="entry name" value="MoeA_C_domain_IV"/>
</dbReference>
<evidence type="ECO:0000256" key="9">
    <source>
        <dbReference type="ARBA" id="ARBA00023150"/>
    </source>
</evidence>
<dbReference type="Gene3D" id="3.90.105.10">
    <property type="entry name" value="Molybdopterin biosynthesis moea protein, domain 2"/>
    <property type="match status" value="1"/>
</dbReference>
<keyword evidence="7 11" id="KW-0479">Metal-binding</keyword>
<evidence type="ECO:0000259" key="13">
    <source>
        <dbReference type="SMART" id="SM00852"/>
    </source>
</evidence>
<dbReference type="SMART" id="SM00852">
    <property type="entry name" value="MoCF_biosynth"/>
    <property type="match status" value="1"/>
</dbReference>
<dbReference type="Pfam" id="PF00994">
    <property type="entry name" value="MoCF_biosynth"/>
    <property type="match status" value="1"/>
</dbReference>
<comment type="cofactor">
    <cofactor evidence="1 11">
        <name>Mg(2+)</name>
        <dbReference type="ChEBI" id="CHEBI:18420"/>
    </cofactor>
</comment>
<dbReference type="PANTHER" id="PTHR10192:SF5">
    <property type="entry name" value="GEPHYRIN"/>
    <property type="match status" value="1"/>
</dbReference>
<evidence type="ECO:0000256" key="1">
    <source>
        <dbReference type="ARBA" id="ARBA00001946"/>
    </source>
</evidence>
<dbReference type="GO" id="GO:0046872">
    <property type="term" value="F:metal ion binding"/>
    <property type="evidence" value="ECO:0007669"/>
    <property type="project" value="UniProtKB-UniRule"/>
</dbReference>
<dbReference type="PANTHER" id="PTHR10192">
    <property type="entry name" value="MOLYBDOPTERIN BIOSYNTHESIS PROTEIN"/>
    <property type="match status" value="1"/>
</dbReference>
<gene>
    <name evidence="14" type="ORF">SAMN05216360_110238</name>
</gene>
<keyword evidence="6 11" id="KW-0808">Transferase</keyword>
<evidence type="ECO:0000313" key="14">
    <source>
        <dbReference type="EMBL" id="SDN71788.1"/>
    </source>
</evidence>
<dbReference type="GO" id="GO:0061599">
    <property type="term" value="F:molybdopterin molybdotransferase activity"/>
    <property type="evidence" value="ECO:0007669"/>
    <property type="project" value="UniProtKB-UniRule"/>
</dbReference>
<evidence type="ECO:0000313" key="15">
    <source>
        <dbReference type="Proteomes" id="UP000198704"/>
    </source>
</evidence>
<evidence type="ECO:0000256" key="5">
    <source>
        <dbReference type="ARBA" id="ARBA00022505"/>
    </source>
</evidence>
<evidence type="ECO:0000256" key="7">
    <source>
        <dbReference type="ARBA" id="ARBA00022723"/>
    </source>
</evidence>
<keyword evidence="9 11" id="KW-0501">Molybdenum cofactor biosynthesis</keyword>
<dbReference type="PROSITE" id="PS01079">
    <property type="entry name" value="MOCF_BIOSYNTHESIS_2"/>
    <property type="match status" value="1"/>
</dbReference>
<dbReference type="InterPro" id="IPR001453">
    <property type="entry name" value="MoaB/Mog_dom"/>
</dbReference>
<dbReference type="AlphaFoldDB" id="A0A1H0DNZ4"/>
<sequence length="430" mass="45254">MLARSGHEPRELQAVAQLTDDCFAFGGKLMRIEEAVTLIAERMPVLADVETVPLAHADGRICAHDVLAQHDLPPFTNSAVDGYAVRHADLARAGETRLPVSGRLAAGAVPGGAAIAGAVRIFTGAPMPNGADTVFMQEDVRADGDGVSLPPNLKRGANTRPAGEDLPRGGLAIPAGRRLRPQDLALAAATGHAELAVRRRLRVALFSTGDELAEPGLPLRSGQVYDSNRALLAALLKRLGVEVDDLGIIRDDPAALKARLDAASGGHDLVLTSGGVSIGEEDHVKGAVEALGRLAVWRLAIKPGRPIALGQIGDTLFVGLPGNPVAVYVTLLFVVRPLLARLGGGLTESPAAWPVRAAFEYRKKPGRREYVRVCLERGPDGAPVARKFPREGAGMLTSLTESDGLVELPDDATTVAPGDMLTCYPHALLW</sequence>
<comment type="catalytic activity">
    <reaction evidence="10">
        <text>adenylyl-molybdopterin + molybdate = Mo-molybdopterin + AMP + H(+)</text>
        <dbReference type="Rhea" id="RHEA:35047"/>
        <dbReference type="ChEBI" id="CHEBI:15378"/>
        <dbReference type="ChEBI" id="CHEBI:36264"/>
        <dbReference type="ChEBI" id="CHEBI:62727"/>
        <dbReference type="ChEBI" id="CHEBI:71302"/>
        <dbReference type="ChEBI" id="CHEBI:456215"/>
        <dbReference type="EC" id="2.10.1.1"/>
    </reaction>
</comment>
<evidence type="ECO:0000256" key="3">
    <source>
        <dbReference type="ARBA" id="ARBA00005046"/>
    </source>
</evidence>
<dbReference type="GO" id="GO:0005829">
    <property type="term" value="C:cytosol"/>
    <property type="evidence" value="ECO:0007669"/>
    <property type="project" value="TreeGrafter"/>
</dbReference>
<dbReference type="STRING" id="582672.SAMN05216360_110238"/>
<dbReference type="GO" id="GO:0006777">
    <property type="term" value="P:Mo-molybdopterin cofactor biosynthetic process"/>
    <property type="evidence" value="ECO:0007669"/>
    <property type="project" value="UniProtKB-UniRule"/>
</dbReference>
<dbReference type="InterPro" id="IPR036688">
    <property type="entry name" value="MoeA_C_domain_IV_sf"/>
</dbReference>
<dbReference type="Pfam" id="PF03453">
    <property type="entry name" value="MoeA_N"/>
    <property type="match status" value="1"/>
</dbReference>
<dbReference type="InterPro" id="IPR005110">
    <property type="entry name" value="MoeA_linker/N"/>
</dbReference>
<dbReference type="EMBL" id="FNHS01000010">
    <property type="protein sequence ID" value="SDN71788.1"/>
    <property type="molecule type" value="Genomic_DNA"/>
</dbReference>
<reference evidence="15" key="1">
    <citation type="submission" date="2016-10" db="EMBL/GenBank/DDBJ databases">
        <authorList>
            <person name="Varghese N."/>
            <person name="Submissions S."/>
        </authorList>
    </citation>
    <scope>NUCLEOTIDE SEQUENCE [LARGE SCALE GENOMIC DNA]</scope>
    <source>
        <strain evidence="15">BL47</strain>
    </source>
</reference>
<dbReference type="UniPathway" id="UPA00344"/>
<dbReference type="EC" id="2.10.1.1" evidence="11"/>
<evidence type="ECO:0000256" key="6">
    <source>
        <dbReference type="ARBA" id="ARBA00022679"/>
    </source>
</evidence>
<comment type="similarity">
    <text evidence="4 11">Belongs to the MoeA family.</text>
</comment>
<keyword evidence="15" id="KW-1185">Reference proteome</keyword>
<dbReference type="Gene3D" id="2.40.340.10">
    <property type="entry name" value="MoeA, C-terminal, domain IV"/>
    <property type="match status" value="1"/>
</dbReference>
<organism evidence="14 15">
    <name type="scientific">Methylobacterium phyllostachyos</name>
    <dbReference type="NCBI Taxonomy" id="582672"/>
    <lineage>
        <taxon>Bacteria</taxon>
        <taxon>Pseudomonadati</taxon>
        <taxon>Pseudomonadota</taxon>
        <taxon>Alphaproteobacteria</taxon>
        <taxon>Hyphomicrobiales</taxon>
        <taxon>Methylobacteriaceae</taxon>
        <taxon>Methylobacterium</taxon>
    </lineage>
</organism>
<comment type="function">
    <text evidence="2 11">Catalyzes the insertion of molybdate into adenylated molybdopterin with the concomitant release of AMP.</text>
</comment>
<dbReference type="NCBIfam" id="NF045515">
    <property type="entry name" value="Glp_gephyrin"/>
    <property type="match status" value="1"/>
</dbReference>
<dbReference type="Gene3D" id="3.40.980.10">
    <property type="entry name" value="MoaB/Mog-like domain"/>
    <property type="match status" value="1"/>
</dbReference>
<keyword evidence="5 11" id="KW-0500">Molybdenum</keyword>
<evidence type="ECO:0000256" key="4">
    <source>
        <dbReference type="ARBA" id="ARBA00010763"/>
    </source>
</evidence>
<dbReference type="CDD" id="cd00887">
    <property type="entry name" value="MoeA"/>
    <property type="match status" value="1"/>
</dbReference>
<dbReference type="FunFam" id="3.40.980.10:FF:000004">
    <property type="entry name" value="Molybdopterin molybdenumtransferase"/>
    <property type="match status" value="1"/>
</dbReference>
<protein>
    <recommendedName>
        <fullName evidence="11">Molybdopterin molybdenumtransferase</fullName>
        <ecNumber evidence="11">2.10.1.1</ecNumber>
    </recommendedName>
</protein>
<evidence type="ECO:0000256" key="12">
    <source>
        <dbReference type="SAM" id="MobiDB-lite"/>
    </source>
</evidence>
<keyword evidence="8 11" id="KW-0460">Magnesium</keyword>
<dbReference type="Gene3D" id="2.170.190.11">
    <property type="entry name" value="Molybdopterin biosynthesis moea protein, domain 3"/>
    <property type="match status" value="1"/>
</dbReference>